<comment type="caution">
    <text evidence="1">The sequence shown here is derived from an EMBL/GenBank/DDBJ whole genome shotgun (WGS) entry which is preliminary data.</text>
</comment>
<organism evidence="1 2">
    <name type="scientific">Neptunomonas phycophila</name>
    <dbReference type="NCBI Taxonomy" id="1572645"/>
    <lineage>
        <taxon>Bacteria</taxon>
        <taxon>Pseudomonadati</taxon>
        <taxon>Pseudomonadota</taxon>
        <taxon>Gammaproteobacteria</taxon>
        <taxon>Oceanospirillales</taxon>
        <taxon>Oceanospirillaceae</taxon>
        <taxon>Neptunomonas</taxon>
    </lineage>
</organism>
<dbReference type="Gene3D" id="1.25.40.10">
    <property type="entry name" value="Tetratricopeptide repeat domain"/>
    <property type="match status" value="1"/>
</dbReference>
<reference evidence="1" key="1">
    <citation type="submission" date="2023-07" db="EMBL/GenBank/DDBJ databases">
        <title>Genome content predicts the carbon catabolic preferences of heterotrophic bacteria.</title>
        <authorList>
            <person name="Gralka M."/>
        </authorList>
    </citation>
    <scope>NUCLEOTIDE SEQUENCE</scope>
    <source>
        <strain evidence="1">I2M16</strain>
    </source>
</reference>
<dbReference type="InterPro" id="IPR011990">
    <property type="entry name" value="TPR-like_helical_dom_sf"/>
</dbReference>
<accession>A0AAW7XMC2</accession>
<evidence type="ECO:0000313" key="2">
    <source>
        <dbReference type="Proteomes" id="UP001169862"/>
    </source>
</evidence>
<proteinExistence type="predicted"/>
<dbReference type="RefSeq" id="WP_303552524.1">
    <property type="nucleotide sequence ID" value="NZ_JAUOPG010000018.1"/>
</dbReference>
<evidence type="ECO:0000313" key="1">
    <source>
        <dbReference type="EMBL" id="MDO6455417.1"/>
    </source>
</evidence>
<name>A0AAW7XMC2_9GAMM</name>
<dbReference type="AlphaFoldDB" id="A0AAW7XMC2"/>
<sequence length="148" mass="16580">MLNTKLYKSVHTLAEQLVEATDKADRETFDALYTELKAICIENENTEKDHPVQWETLADFTEEVDNAIAIYEKALGKAEAINEKDYMASIAYSIATLQLELGENKKAIKYLEEAKINANKSEDLELKADIDQLLVSAALHADSQDNEG</sequence>
<dbReference type="EMBL" id="JAUOPG010000018">
    <property type="protein sequence ID" value="MDO6455417.1"/>
    <property type="molecule type" value="Genomic_DNA"/>
</dbReference>
<dbReference type="Proteomes" id="UP001169862">
    <property type="component" value="Unassembled WGS sequence"/>
</dbReference>
<gene>
    <name evidence="1" type="ORF">Q4490_17790</name>
</gene>
<protein>
    <submittedName>
        <fullName evidence="1">Tetratricopeptide repeat protein</fullName>
    </submittedName>
</protein>
<dbReference type="SUPFAM" id="SSF48452">
    <property type="entry name" value="TPR-like"/>
    <property type="match status" value="1"/>
</dbReference>